<dbReference type="InterPro" id="IPR011200">
    <property type="entry name" value="UCP012608"/>
</dbReference>
<evidence type="ECO:0000313" key="2">
    <source>
        <dbReference type="EMBL" id="RAM39135.1"/>
    </source>
</evidence>
<dbReference type="EMBL" id="QLNP01000007">
    <property type="protein sequence ID" value="RAM39135.1"/>
    <property type="molecule type" value="Genomic_DNA"/>
</dbReference>
<comment type="caution">
    <text evidence="2">The sequence shown here is derived from an EMBL/GenBank/DDBJ whole genome shotgun (WGS) entry which is preliminary data.</text>
</comment>
<organism evidence="2 3">
    <name type="scientific">Arthrobacter globiformis</name>
    <dbReference type="NCBI Taxonomy" id="1665"/>
    <lineage>
        <taxon>Bacteria</taxon>
        <taxon>Bacillati</taxon>
        <taxon>Actinomycetota</taxon>
        <taxon>Actinomycetes</taxon>
        <taxon>Micrococcales</taxon>
        <taxon>Micrococcaceae</taxon>
        <taxon>Arthrobacter</taxon>
    </lineage>
</organism>
<dbReference type="AlphaFoldDB" id="A0A328HP20"/>
<accession>A0A328HP20</accession>
<feature type="region of interest" description="Disordered" evidence="1">
    <location>
        <begin position="151"/>
        <end position="176"/>
    </location>
</feature>
<sequence>MPAAALGTAEWYRHFGTVDAPGSSPCYAGWSLHIADDPELIARIDRWPYNKRQPLLMLAAARFLGAKVSPYPEFRAFLDDHWAEVSRTVMSRATQTNEVGRCAALLPSLAAIAAAEGRPLALIEVGASAGLALFPDRYSYEFDDGASVTRLDPGASGELQAGSGGRPGPPVHRPEPPVLRCRTAGPVPLPDSLPSVVWRAGIDLNPLDVLNPDDVAWLEALIWPEQEFRRERLRRAIAVARQEPPLLVAGDLNEQLLSLAGQAPPDAALVVFHSAVMGYVSADGRARFRAIMQSLARDRGCHWLSNEGETVIIQEDGSVVVPEMDPARLRGNFLLLHNGQPVAITGPHGQSLDWL</sequence>
<reference evidence="2 3" key="1">
    <citation type="submission" date="2018-04" db="EMBL/GenBank/DDBJ databases">
        <title>Bacteria isolated from cave deposits of Manipur.</title>
        <authorList>
            <person name="Sahoo D."/>
            <person name="Sarangthem I."/>
            <person name="Nandeibam J."/>
        </authorList>
    </citation>
    <scope>NUCLEOTIDE SEQUENCE [LARGE SCALE GENOMIC DNA]</scope>
    <source>
        <strain evidence="3">mrc11</strain>
    </source>
</reference>
<evidence type="ECO:0000256" key="1">
    <source>
        <dbReference type="SAM" id="MobiDB-lite"/>
    </source>
</evidence>
<dbReference type="OrthoDB" id="8899077at2"/>
<dbReference type="RefSeq" id="WP_111902100.1">
    <property type="nucleotide sequence ID" value="NZ_QLNP01000007.1"/>
</dbReference>
<protein>
    <submittedName>
        <fullName evidence="2">DUF2332 domain-containing protein</fullName>
    </submittedName>
</protein>
<dbReference type="Proteomes" id="UP000249166">
    <property type="component" value="Unassembled WGS sequence"/>
</dbReference>
<name>A0A328HP20_ARTGO</name>
<proteinExistence type="predicted"/>
<gene>
    <name evidence="2" type="ORF">DBZ45_00865</name>
</gene>
<evidence type="ECO:0000313" key="3">
    <source>
        <dbReference type="Proteomes" id="UP000249166"/>
    </source>
</evidence>
<dbReference type="Pfam" id="PF10094">
    <property type="entry name" value="DUF2332"/>
    <property type="match status" value="1"/>
</dbReference>